<feature type="coiled-coil region" evidence="1">
    <location>
        <begin position="1"/>
        <end position="108"/>
    </location>
</feature>
<evidence type="ECO:0000313" key="4">
    <source>
        <dbReference type="Proteomes" id="UP000827892"/>
    </source>
</evidence>
<gene>
    <name evidence="3" type="ORF">L3Y34_019317</name>
</gene>
<dbReference type="AlphaFoldDB" id="A0AAE9DNV2"/>
<sequence length="179" mass="21689">MMLMEANLRKVEKELENYKKMFTEMMESKNKEIDDLYKLVKFKDREINALEAENRLMQRQNEIRFRNERRRVMNIEKEYHEDMNKILKKKLKKLEQKESIDLEENEKETEGKGVWQRVVQYFWGSNIGANQKPRIKRTMEIDDEDEEPEPKRKCTDGRKTPGLISVKRELAEMAIEDDQ</sequence>
<name>A0AAE9DNV2_CAEBR</name>
<feature type="compositionally biased region" description="Basic and acidic residues" evidence="2">
    <location>
        <begin position="149"/>
        <end position="159"/>
    </location>
</feature>
<reference evidence="3 4" key="1">
    <citation type="submission" date="2022-05" db="EMBL/GenBank/DDBJ databases">
        <title>Chromosome-level reference genomes for two strains of Caenorhabditis briggsae: an improved platform for comparative genomics.</title>
        <authorList>
            <person name="Stevens L."/>
            <person name="Andersen E.C."/>
        </authorList>
    </citation>
    <scope>NUCLEOTIDE SEQUENCE [LARGE SCALE GENOMIC DNA]</scope>
    <source>
        <strain evidence="3">QX1410_ONT</strain>
        <tissue evidence="3">Whole-organism</tissue>
    </source>
</reference>
<accession>A0AAE9DNV2</accession>
<evidence type="ECO:0000256" key="1">
    <source>
        <dbReference type="SAM" id="Coils"/>
    </source>
</evidence>
<evidence type="ECO:0000313" key="3">
    <source>
        <dbReference type="EMBL" id="ULU08140.1"/>
    </source>
</evidence>
<evidence type="ECO:0000256" key="2">
    <source>
        <dbReference type="SAM" id="MobiDB-lite"/>
    </source>
</evidence>
<keyword evidence="1" id="KW-0175">Coiled coil</keyword>
<dbReference type="EMBL" id="CP090892">
    <property type="protein sequence ID" value="ULU08140.1"/>
    <property type="molecule type" value="Genomic_DNA"/>
</dbReference>
<organism evidence="3 4">
    <name type="scientific">Caenorhabditis briggsae</name>
    <dbReference type="NCBI Taxonomy" id="6238"/>
    <lineage>
        <taxon>Eukaryota</taxon>
        <taxon>Metazoa</taxon>
        <taxon>Ecdysozoa</taxon>
        <taxon>Nematoda</taxon>
        <taxon>Chromadorea</taxon>
        <taxon>Rhabditida</taxon>
        <taxon>Rhabditina</taxon>
        <taxon>Rhabditomorpha</taxon>
        <taxon>Rhabditoidea</taxon>
        <taxon>Rhabditidae</taxon>
        <taxon>Peloderinae</taxon>
        <taxon>Caenorhabditis</taxon>
    </lineage>
</organism>
<proteinExistence type="predicted"/>
<dbReference type="Proteomes" id="UP000827892">
    <property type="component" value="Chromosome II"/>
</dbReference>
<feature type="region of interest" description="Disordered" evidence="2">
    <location>
        <begin position="133"/>
        <end position="160"/>
    </location>
</feature>
<protein>
    <submittedName>
        <fullName evidence="3">Uncharacterized protein</fullName>
    </submittedName>
</protein>